<feature type="transmembrane region" description="Helical" evidence="9">
    <location>
        <begin position="1807"/>
        <end position="1825"/>
    </location>
</feature>
<feature type="region of interest" description="Disordered" evidence="8">
    <location>
        <begin position="905"/>
        <end position="945"/>
    </location>
</feature>
<dbReference type="EnsemblMetazoa" id="PPA01990.1">
    <property type="protein sequence ID" value="PPA01990.1"/>
    <property type="gene ID" value="WBGene00091544"/>
</dbReference>
<dbReference type="GO" id="GO:0003993">
    <property type="term" value="F:acid phosphatase activity"/>
    <property type="evidence" value="ECO:0007669"/>
    <property type="project" value="UniProtKB-EC"/>
</dbReference>
<proteinExistence type="inferred from homology"/>
<evidence type="ECO:0000313" key="11">
    <source>
        <dbReference type="Proteomes" id="UP000005239"/>
    </source>
</evidence>
<dbReference type="PROSITE" id="PS00616">
    <property type="entry name" value="HIS_ACID_PHOSPHAT_1"/>
    <property type="match status" value="1"/>
</dbReference>
<keyword evidence="6" id="KW-1015">Disulfide bond</keyword>
<comment type="similarity">
    <text evidence="2">Belongs to the histidine acid phosphatase family.</text>
</comment>
<dbReference type="SUPFAM" id="SSF53254">
    <property type="entry name" value="Phosphoglycerate mutase-like"/>
    <property type="match status" value="4"/>
</dbReference>
<evidence type="ECO:0000256" key="1">
    <source>
        <dbReference type="ARBA" id="ARBA00000032"/>
    </source>
</evidence>
<dbReference type="InterPro" id="IPR050645">
    <property type="entry name" value="Histidine_acid_phosphatase"/>
</dbReference>
<dbReference type="Proteomes" id="UP000005239">
    <property type="component" value="Unassembled WGS sequence"/>
</dbReference>
<comment type="catalytic activity">
    <reaction evidence="1">
        <text>a phosphate monoester + H2O = an alcohol + phosphate</text>
        <dbReference type="Rhea" id="RHEA:15017"/>
        <dbReference type="ChEBI" id="CHEBI:15377"/>
        <dbReference type="ChEBI" id="CHEBI:30879"/>
        <dbReference type="ChEBI" id="CHEBI:43474"/>
        <dbReference type="ChEBI" id="CHEBI:67140"/>
        <dbReference type="EC" id="3.1.3.2"/>
    </reaction>
</comment>
<dbReference type="GO" id="GO:0016791">
    <property type="term" value="F:phosphatase activity"/>
    <property type="evidence" value="ECO:0000318"/>
    <property type="project" value="GO_Central"/>
</dbReference>
<dbReference type="CDD" id="cd07061">
    <property type="entry name" value="HP_HAP_like"/>
    <property type="match status" value="4"/>
</dbReference>
<keyword evidence="5" id="KW-0378">Hydrolase</keyword>
<keyword evidence="9" id="KW-0472">Membrane</keyword>
<name>A0A2A6CYD8_PRIPA</name>
<evidence type="ECO:0000256" key="5">
    <source>
        <dbReference type="ARBA" id="ARBA00022801"/>
    </source>
</evidence>
<accession>A0A8R1Y7K5</accession>
<reference evidence="11" key="1">
    <citation type="journal article" date="2008" name="Nat. Genet.">
        <title>The Pristionchus pacificus genome provides a unique perspective on nematode lifestyle and parasitism.</title>
        <authorList>
            <person name="Dieterich C."/>
            <person name="Clifton S.W."/>
            <person name="Schuster L.N."/>
            <person name="Chinwalla A."/>
            <person name="Delehaunty K."/>
            <person name="Dinkelacker I."/>
            <person name="Fulton L."/>
            <person name="Fulton R."/>
            <person name="Godfrey J."/>
            <person name="Minx P."/>
            <person name="Mitreva M."/>
            <person name="Roeseler W."/>
            <person name="Tian H."/>
            <person name="Witte H."/>
            <person name="Yang S.P."/>
            <person name="Wilson R.K."/>
            <person name="Sommer R.J."/>
        </authorList>
    </citation>
    <scope>NUCLEOTIDE SEQUENCE [LARGE SCALE GENOMIC DNA]</scope>
    <source>
        <strain evidence="11">PS312</strain>
    </source>
</reference>
<reference evidence="10" key="2">
    <citation type="submission" date="2022-06" db="UniProtKB">
        <authorList>
            <consortium name="EnsemblMetazoa"/>
        </authorList>
    </citation>
    <scope>IDENTIFICATION</scope>
    <source>
        <strain evidence="10">PS312</strain>
    </source>
</reference>
<gene>
    <name evidence="10" type="primary">WBGene00091544</name>
</gene>
<keyword evidence="9" id="KW-0812">Transmembrane</keyword>
<dbReference type="EC" id="3.1.3.2" evidence="3"/>
<keyword evidence="7" id="KW-0325">Glycoprotein</keyword>
<evidence type="ECO:0000256" key="8">
    <source>
        <dbReference type="SAM" id="MobiDB-lite"/>
    </source>
</evidence>
<feature type="compositionally biased region" description="Low complexity" evidence="8">
    <location>
        <begin position="1333"/>
        <end position="1348"/>
    </location>
</feature>
<accession>A0A2A6CYD8</accession>
<dbReference type="PANTHER" id="PTHR11567:SF211">
    <property type="entry name" value="PROSTATIC ACID PHOSPHATASE"/>
    <property type="match status" value="1"/>
</dbReference>
<dbReference type="PANTHER" id="PTHR11567">
    <property type="entry name" value="ACID PHOSPHATASE-RELATED"/>
    <property type="match status" value="1"/>
</dbReference>
<evidence type="ECO:0000256" key="2">
    <source>
        <dbReference type="ARBA" id="ARBA00005375"/>
    </source>
</evidence>
<dbReference type="InterPro" id="IPR000560">
    <property type="entry name" value="His_Pase_clade-2"/>
</dbReference>
<dbReference type="InterPro" id="IPR033379">
    <property type="entry name" value="Acid_Pase_AS"/>
</dbReference>
<keyword evidence="4" id="KW-0732">Signal</keyword>
<organism evidence="10 11">
    <name type="scientific">Pristionchus pacificus</name>
    <name type="common">Parasitic nematode worm</name>
    <dbReference type="NCBI Taxonomy" id="54126"/>
    <lineage>
        <taxon>Eukaryota</taxon>
        <taxon>Metazoa</taxon>
        <taxon>Ecdysozoa</taxon>
        <taxon>Nematoda</taxon>
        <taxon>Chromadorea</taxon>
        <taxon>Rhabditida</taxon>
        <taxon>Rhabditina</taxon>
        <taxon>Diplogasteromorpha</taxon>
        <taxon>Diplogasteroidea</taxon>
        <taxon>Neodiplogasteridae</taxon>
        <taxon>Pristionchus</taxon>
    </lineage>
</organism>
<evidence type="ECO:0000313" key="10">
    <source>
        <dbReference type="EnsemblMetazoa" id="PPA01990.1"/>
    </source>
</evidence>
<evidence type="ECO:0000256" key="9">
    <source>
        <dbReference type="SAM" id="Phobius"/>
    </source>
</evidence>
<protein>
    <recommendedName>
        <fullName evidence="3">acid phosphatase</fullName>
        <ecNumber evidence="3">3.1.3.2</ecNumber>
    </recommendedName>
</protein>
<keyword evidence="11" id="KW-1185">Reference proteome</keyword>
<evidence type="ECO:0000256" key="7">
    <source>
        <dbReference type="ARBA" id="ARBA00023180"/>
    </source>
</evidence>
<evidence type="ECO:0000256" key="6">
    <source>
        <dbReference type="ARBA" id="ARBA00023157"/>
    </source>
</evidence>
<sequence>MLLSLLVLSVPVLSLPPHQRDAIYRSLPADVGAAVAGNIKLIFVNAVWRHGDRSPEQSLPGKDTDLFSEDDWKFGGGGYGELSPTGMIQQFTLGGRIAQRYMQDFAFLTPRYRAYEIYIRSTDYNRTLISAYSNVAGMYKDTGVDGTDLPTGVDGWPVGWVPVPVHTVVNKYDYTGNPDADCKRKAQVKQLILDSDEFAAYNADPQATTLDWLSSNSQSSVTAQNAYWFQDTMQCESVHAFDLKGPNSDASKWYPWYFSGTVPDMTNSIVGRGLDFLDGLGNPLGVKGVDVSVEMPRMRAGETVGTIYGNMQGALACYKTPNDDSCRKFFQKRKYFAISAHDKTLAALLTLLGPKKYVVPVGYPAFAASTFIELYVDTDTDEEYFKVIYLATPDDEFKSVTNYVKGCPLTDELCPLSVLRDIVDKYTPKPDMDTVIYLGTPDDDFKSVTNYVKGCPLTDEFCPLSVLRDIVDKYTPKPDMDTIKPVTVTFQRVSIHKASQDNHSMSLMRLLALIAVVGAAIAVPRSVRQARYLALPADVKDENLELIFAHSLWRHGDRAAEHAVPGLDAFPEDAWTFGGGGYGELSPEGMRMHFNLGRMIRKRYVDDFKILSSAYSAKEIYVRSTDYNRTLISAYSNVAGMYSGFGIAGQNFPEKTDDFPDWPTNYIPIPVHTVDYSTDYVGHPDAKCDRQDQLYEMIRQSPEYQSYINDPQISQILKYLSDTTGTDVNIDNMYDLQDPIFCQSQHIEELNQTGANIEDFYPWFYTGDVPSWVDWIIDKDEDFTNGIANPGGVNGIDVSMVANVQGVLACMDTPDDDEKCRNFYKKLRYYALSAHDTTTAAFLTILGVKKYIIPEGYPNYSAAVFLEIYQDKTTGERYFKVQYHADKDSGFKPITAFLCNTPPNGVPPTTTVRPATGSSTIVTTVPPTTNKPTTTPTTPPTTTSASSLSLLTALSERKARYDALPDEKVDPNLELIFATSLWRHGDRAAANPIAGVDQFTEDDWTIGGGGYGQLSPVYFRATDLNRTLISAYANAAGMYSGFGVEGQNYPSKTALPDWPTGYVPIPVHTIPYNKDHELHPDADCNRLQELYDLVDSSEEYQNYMKQPQVSQVLKYLSGYAGMELTPDDIYNFYDPMFCESLHIEELNQTGAKIEDFYPWFYTGDIPAMVDSIQAIDDDFSEGLGNPNGINGIDVSVEIPKIHAGDTLKLVVSNVNGILKCRTDSTSSDCRSFYNNLKYYAMSAHDSTVMSFLVILGAKKYVMTESVPAYSATVLLEVYEDKTTGEKSFKTFYHADENSGFKPFTGFLCNTPLFETPQDTTPLAPELTTEKTTSKTTPQTTAKPTTTTSSAPSFSILAAISVIFLANVFANNVYVENNLRHPCIDGGGSTTAVGCSQCYRRVHYASLPNDEQYPNFELIFANSLFRHGDRAEGHAVPGCDQFTEDDWTFGGGGYGELSPVCNSRSLSFFLYIIRCFDSQEGMKALFEIGRMMRKRYVKEHKILSSAYTAKEVLNPDALCPRQDQLKEMVKNSAEYQNYVKDPQVVEVLKYLSDSTGTDVTFENLQLLQDPLYCQSNHIEELNQTGAKIEDFYPWYYSGDLPSIVNSILDVNHDFLEGDGNPAGINGIDVSVEIPKIRAGEMLKLIISNIRGVFNCRDNAAATSCRKFYKNLRYYALSAHDSSVGALLTLLGVRNYLIPKSVPYSATVLMEVYEERTTRDRYFKVGDFKSVTSFVRGCEPTKSICPLSVLDDLLKKYAPDEDMATWCNTPVDAGPATTFANPAINDATSSGKSTLMTTTTTKQPTTTSFASYFSLTSAIFAVLITFLL</sequence>
<dbReference type="Pfam" id="PF00328">
    <property type="entry name" value="His_Phos_2"/>
    <property type="match status" value="4"/>
</dbReference>
<keyword evidence="9" id="KW-1133">Transmembrane helix</keyword>
<evidence type="ECO:0000256" key="3">
    <source>
        <dbReference type="ARBA" id="ARBA00012646"/>
    </source>
</evidence>
<dbReference type="Gene3D" id="3.40.50.1240">
    <property type="entry name" value="Phosphoglycerate mutase-like"/>
    <property type="match status" value="5"/>
</dbReference>
<evidence type="ECO:0000256" key="4">
    <source>
        <dbReference type="ARBA" id="ARBA00022729"/>
    </source>
</evidence>
<dbReference type="InterPro" id="IPR029033">
    <property type="entry name" value="His_PPase_superfam"/>
</dbReference>
<feature type="region of interest" description="Disordered" evidence="8">
    <location>
        <begin position="1317"/>
        <end position="1348"/>
    </location>
</feature>